<name>A0A0J1GP21_9GAMM</name>
<feature type="domain" description="UspA" evidence="1">
    <location>
        <begin position="4"/>
        <end position="139"/>
    </location>
</feature>
<protein>
    <submittedName>
        <fullName evidence="2">Universal stress protein</fullName>
    </submittedName>
</protein>
<dbReference type="SUPFAM" id="SSF52402">
    <property type="entry name" value="Adenine nucleotide alpha hydrolases-like"/>
    <property type="match status" value="1"/>
</dbReference>
<dbReference type="RefSeq" id="WP_047873684.1">
    <property type="nucleotide sequence ID" value="NZ_BMYC01000005.1"/>
</dbReference>
<dbReference type="PATRIC" id="fig|754436.4.peg.1496"/>
<reference evidence="2 3" key="1">
    <citation type="submission" date="2015-05" db="EMBL/GenBank/DDBJ databases">
        <title>Photobacterium galathea sp. nov.</title>
        <authorList>
            <person name="Machado H."/>
            <person name="Gram L."/>
        </authorList>
    </citation>
    <scope>NUCLEOTIDE SEQUENCE [LARGE SCALE GENOMIC DNA]</scope>
    <source>
        <strain evidence="2 3">DSM 25995</strain>
    </source>
</reference>
<evidence type="ECO:0000313" key="2">
    <source>
        <dbReference type="EMBL" id="KLV01518.1"/>
    </source>
</evidence>
<dbReference type="EMBL" id="LDOV01000011">
    <property type="protein sequence ID" value="KLV01518.1"/>
    <property type="molecule type" value="Genomic_DNA"/>
</dbReference>
<dbReference type="Pfam" id="PF00582">
    <property type="entry name" value="Usp"/>
    <property type="match status" value="1"/>
</dbReference>
<dbReference type="CDD" id="cd00293">
    <property type="entry name" value="USP-like"/>
    <property type="match status" value="1"/>
</dbReference>
<accession>A0A0J1GP21</accession>
<dbReference type="AlphaFoldDB" id="A0A0J1GP21"/>
<organism evidence="2 3">
    <name type="scientific">Photobacterium aphoticum</name>
    <dbReference type="NCBI Taxonomy" id="754436"/>
    <lineage>
        <taxon>Bacteria</taxon>
        <taxon>Pseudomonadati</taxon>
        <taxon>Pseudomonadota</taxon>
        <taxon>Gammaproteobacteria</taxon>
        <taxon>Vibrionales</taxon>
        <taxon>Vibrionaceae</taxon>
        <taxon>Photobacterium</taxon>
    </lineage>
</organism>
<dbReference type="Proteomes" id="UP000036426">
    <property type="component" value="Unassembled WGS sequence"/>
</dbReference>
<sequence>MALYPTVLVAVNPDDNEAHRLVVKAAVVAEQNNAELHLAFVEPGMGNVSFADAELELDAVHDTLAQRRRQQLMALASQSPYHVSGIHLANGDVIKHLVALADTLEASLVIIGCRKSGIHWLGDVGHALSQHIRGDVLMCQ</sequence>
<evidence type="ECO:0000313" key="3">
    <source>
        <dbReference type="Proteomes" id="UP000036426"/>
    </source>
</evidence>
<proteinExistence type="predicted"/>
<dbReference type="InterPro" id="IPR014729">
    <property type="entry name" value="Rossmann-like_a/b/a_fold"/>
</dbReference>
<dbReference type="OrthoDB" id="9792500at2"/>
<keyword evidence="3" id="KW-1185">Reference proteome</keyword>
<comment type="caution">
    <text evidence="2">The sequence shown here is derived from an EMBL/GenBank/DDBJ whole genome shotgun (WGS) entry which is preliminary data.</text>
</comment>
<gene>
    <name evidence="2" type="ORF">ABT58_07015</name>
</gene>
<evidence type="ECO:0000259" key="1">
    <source>
        <dbReference type="Pfam" id="PF00582"/>
    </source>
</evidence>
<dbReference type="InterPro" id="IPR006016">
    <property type="entry name" value="UspA"/>
</dbReference>
<dbReference type="Gene3D" id="3.40.50.620">
    <property type="entry name" value="HUPs"/>
    <property type="match status" value="1"/>
</dbReference>